<dbReference type="RefSeq" id="WP_203929799.1">
    <property type="nucleotide sequence ID" value="NZ_BOPH01000069.1"/>
</dbReference>
<evidence type="ECO:0000313" key="1">
    <source>
        <dbReference type="EMBL" id="GIJ69884.1"/>
    </source>
</evidence>
<keyword evidence="2" id="KW-1185">Reference proteome</keyword>
<comment type="caution">
    <text evidence="1">The sequence shown here is derived from an EMBL/GenBank/DDBJ whole genome shotgun (WGS) entry which is preliminary data.</text>
</comment>
<reference evidence="1" key="1">
    <citation type="submission" date="2021-01" db="EMBL/GenBank/DDBJ databases">
        <title>Whole genome shotgun sequence of Virgisporangium ochraceum NBRC 16418.</title>
        <authorList>
            <person name="Komaki H."/>
            <person name="Tamura T."/>
        </authorList>
    </citation>
    <scope>NUCLEOTIDE SEQUENCE</scope>
    <source>
        <strain evidence="1">NBRC 16418</strain>
    </source>
</reference>
<proteinExistence type="predicted"/>
<organism evidence="1 2">
    <name type="scientific">Virgisporangium ochraceum</name>
    <dbReference type="NCBI Taxonomy" id="65505"/>
    <lineage>
        <taxon>Bacteria</taxon>
        <taxon>Bacillati</taxon>
        <taxon>Actinomycetota</taxon>
        <taxon>Actinomycetes</taxon>
        <taxon>Micromonosporales</taxon>
        <taxon>Micromonosporaceae</taxon>
        <taxon>Virgisporangium</taxon>
    </lineage>
</organism>
<dbReference type="EMBL" id="BOPH01000069">
    <property type="protein sequence ID" value="GIJ69884.1"/>
    <property type="molecule type" value="Genomic_DNA"/>
</dbReference>
<sequence>MSIFLLARLARAIRGVMSPETPTVTRWGLDGIDLAGVPASTLMGRPTPGAEIVEVFGPLPDWFLLRRGDELLAEARRIKAEAARFAEARRSGVTPESCDTRDTCDTYVRSAGQRMSAVSRPACDTVRQAVAR</sequence>
<dbReference type="AlphaFoldDB" id="A0A8J3ZU10"/>
<name>A0A8J3ZU10_9ACTN</name>
<dbReference type="Proteomes" id="UP000635606">
    <property type="component" value="Unassembled WGS sequence"/>
</dbReference>
<protein>
    <submittedName>
        <fullName evidence="1">Uncharacterized protein</fullName>
    </submittedName>
</protein>
<accession>A0A8J3ZU10</accession>
<gene>
    <name evidence="1" type="ORF">Voc01_048010</name>
</gene>
<evidence type="ECO:0000313" key="2">
    <source>
        <dbReference type="Proteomes" id="UP000635606"/>
    </source>
</evidence>